<dbReference type="SUPFAM" id="SSF48113">
    <property type="entry name" value="Heme-dependent peroxidases"/>
    <property type="match status" value="1"/>
</dbReference>
<dbReference type="CDD" id="cd09817">
    <property type="entry name" value="linoleate_diol_synthase_like"/>
    <property type="match status" value="1"/>
</dbReference>
<reference evidence="7 8" key="1">
    <citation type="submission" date="2018-10" db="EMBL/GenBank/DDBJ databases">
        <title>Fifty Aureobasidium pullulans genomes reveal a recombining polyextremotolerant generalist.</title>
        <authorList>
            <person name="Gostincar C."/>
            <person name="Turk M."/>
            <person name="Zajc J."/>
            <person name="Gunde-Cimerman N."/>
        </authorList>
    </citation>
    <scope>NUCLEOTIDE SEQUENCE [LARGE SCALE GENOMIC DNA]</scope>
    <source>
        <strain evidence="7 8">EXF-11900</strain>
    </source>
</reference>
<dbReference type="Gene3D" id="1.10.630.10">
    <property type="entry name" value="Cytochrome P450"/>
    <property type="match status" value="1"/>
</dbReference>
<dbReference type="AlphaFoldDB" id="A0A4S8SYS8"/>
<name>A0A4S8SYS8_AURPU</name>
<dbReference type="EMBL" id="QZAF01000019">
    <property type="protein sequence ID" value="THV76470.1"/>
    <property type="molecule type" value="Genomic_DNA"/>
</dbReference>
<evidence type="ECO:0000256" key="4">
    <source>
        <dbReference type="ARBA" id="ARBA00023002"/>
    </source>
</evidence>
<dbReference type="GO" id="GO:0016705">
    <property type="term" value="F:oxidoreductase activity, acting on paired donors, with incorporation or reduction of molecular oxygen"/>
    <property type="evidence" value="ECO:0007669"/>
    <property type="project" value="InterPro"/>
</dbReference>
<evidence type="ECO:0000256" key="6">
    <source>
        <dbReference type="PIRSR" id="PIRSR619791-2"/>
    </source>
</evidence>
<dbReference type="PROSITE" id="PS50292">
    <property type="entry name" value="PEROXIDASE_3"/>
    <property type="match status" value="1"/>
</dbReference>
<dbReference type="GO" id="GO:0004601">
    <property type="term" value="F:peroxidase activity"/>
    <property type="evidence" value="ECO:0007669"/>
    <property type="project" value="InterPro"/>
</dbReference>
<evidence type="ECO:0000256" key="3">
    <source>
        <dbReference type="ARBA" id="ARBA00022964"/>
    </source>
</evidence>
<dbReference type="InterPro" id="IPR001128">
    <property type="entry name" value="Cyt_P450"/>
</dbReference>
<dbReference type="InterPro" id="IPR034812">
    <property type="entry name" value="Ppo-like_N"/>
</dbReference>
<proteinExistence type="predicted"/>
<evidence type="ECO:0000256" key="1">
    <source>
        <dbReference type="ARBA" id="ARBA00011881"/>
    </source>
</evidence>
<dbReference type="InterPro" id="IPR037120">
    <property type="entry name" value="Haem_peroxidase_sf_animal"/>
</dbReference>
<dbReference type="GO" id="GO:0004497">
    <property type="term" value="F:monooxygenase activity"/>
    <property type="evidence" value="ECO:0007669"/>
    <property type="project" value="InterPro"/>
</dbReference>
<gene>
    <name evidence="7" type="ORF">D6D28_01094</name>
</gene>
<dbReference type="InterPro" id="IPR036396">
    <property type="entry name" value="Cyt_P450_sf"/>
</dbReference>
<keyword evidence="3" id="KW-0223">Dioxygenase</keyword>
<keyword evidence="6" id="KW-0349">Heme</keyword>
<dbReference type="PANTHER" id="PTHR11903:SF13">
    <property type="entry name" value="LINOLEATE 10R-LIPOXYGENASE"/>
    <property type="match status" value="1"/>
</dbReference>
<dbReference type="PRINTS" id="PR00457">
    <property type="entry name" value="ANPEROXIDASE"/>
</dbReference>
<evidence type="ECO:0000256" key="5">
    <source>
        <dbReference type="ARBA" id="ARBA00023004"/>
    </source>
</evidence>
<dbReference type="InterPro" id="IPR010255">
    <property type="entry name" value="Haem_peroxidase_sf"/>
</dbReference>
<dbReference type="PANTHER" id="PTHR11903">
    <property type="entry name" value="PROSTAGLANDIN G/H SYNTHASE"/>
    <property type="match status" value="1"/>
</dbReference>
<dbReference type="InterPro" id="IPR019791">
    <property type="entry name" value="Haem_peroxidase_animal"/>
</dbReference>
<dbReference type="CDD" id="cd20612">
    <property type="entry name" value="CYP_LDS-like_C"/>
    <property type="match status" value="1"/>
</dbReference>
<dbReference type="Gene3D" id="1.10.640.10">
    <property type="entry name" value="Haem peroxidase domain superfamily, animal type"/>
    <property type="match status" value="1"/>
</dbReference>
<comment type="caution">
    <text evidence="7">The sequence shown here is derived from an EMBL/GenBank/DDBJ whole genome shotgun (WGS) entry which is preliminary data.</text>
</comment>
<accession>A0A4S8SYS8</accession>
<comment type="subunit">
    <text evidence="1">Homotetramer.</text>
</comment>
<dbReference type="Pfam" id="PF00067">
    <property type="entry name" value="p450"/>
    <property type="match status" value="1"/>
</dbReference>
<protein>
    <recommendedName>
        <fullName evidence="9">Heme peroxidase</fullName>
    </recommendedName>
</protein>
<dbReference type="Proteomes" id="UP000304951">
    <property type="component" value="Unassembled WGS sequence"/>
</dbReference>
<evidence type="ECO:0000313" key="7">
    <source>
        <dbReference type="EMBL" id="THV76470.1"/>
    </source>
</evidence>
<dbReference type="Pfam" id="PF03098">
    <property type="entry name" value="An_peroxidase"/>
    <property type="match status" value="1"/>
</dbReference>
<evidence type="ECO:0000256" key="2">
    <source>
        <dbReference type="ARBA" id="ARBA00022723"/>
    </source>
</evidence>
<keyword evidence="2 6" id="KW-0479">Metal-binding</keyword>
<dbReference type="GO" id="GO:0005506">
    <property type="term" value="F:iron ion binding"/>
    <property type="evidence" value="ECO:0007669"/>
    <property type="project" value="InterPro"/>
</dbReference>
<dbReference type="InterPro" id="IPR050783">
    <property type="entry name" value="Oxylipin_biosynth_metab"/>
</dbReference>
<keyword evidence="4" id="KW-0560">Oxidoreductase</keyword>
<dbReference type="GO" id="GO:0006979">
    <property type="term" value="P:response to oxidative stress"/>
    <property type="evidence" value="ECO:0007669"/>
    <property type="project" value="InterPro"/>
</dbReference>
<evidence type="ECO:0008006" key="9">
    <source>
        <dbReference type="Google" id="ProtNLM"/>
    </source>
</evidence>
<dbReference type="GO" id="GO:0020037">
    <property type="term" value="F:heme binding"/>
    <property type="evidence" value="ECO:0007669"/>
    <property type="project" value="InterPro"/>
</dbReference>
<evidence type="ECO:0000313" key="8">
    <source>
        <dbReference type="Proteomes" id="UP000304951"/>
    </source>
</evidence>
<dbReference type="SUPFAM" id="SSF48264">
    <property type="entry name" value="Cytochrome P450"/>
    <property type="match status" value="1"/>
</dbReference>
<sequence length="1164" mass="131675">MKGLRRVFSSASCFRPELDEDHGVVYMENPSRVNGTNKKQPMVNQVEMNHFGESSVPMGPSALDGMADKVHESLGAMGTLLSAMKAPLPTGTGDGSALPVEKDDSVASTLATIVKDVSHLGFDSVEKVAKMTIKTKSGEYVDDKEYLMEHLINAAASLPNDMVGQKLTNGFVATLWNDLEHPPKAFMSDKYQYRSADGSDNSYLHPRLGAAHEAYARTVKPTTVQPGNLPDPAVLFDVLMARDKPTEHPNKISSVLFYIASIIIHDLFKTNHKDFRISDTSSYLDLSPLYGSDQKEQDSVRTFKDGKIKPDSFAETRLLSFPPGVGVIMVMFNRFHNYIVEQLALINENSRFTRPTEDAAKEKWDKYDNDLFQTGRLITCGLYINIILIDYVRTILNLNRTDSDWKLDPRVEFPGQPDLGCGNQVSAEFNLVYRWHSAVSDKDDKWTQDLFAKIFPGKTPDEVPQLEFLKTLGHMEADLRAQDPAKRNFHDIKRKDDGTLPDDELAQILIESIEDCANAFGPRQVPKVMRQIEVLGIRQARAWNLATLNEFRKHFSLKPYSTFEEITADKEISESLKHLYDHPDNVELYPGLVVEDAKFAMRPGSGLCPSYTTSRAVLSDATVLVRGDRFYTTSHHPSALTNWGFAEQRSDLKVNHGCVMYKLFMKAFPNHFRPDSVYVHFPFTVPSEMKKVLTGLGKADKYNFDRPTRLAPTKMLFSYPAAKKVLYDQEAFKVYWGSKIEYLMGPKAKSFMLAGDTKTNTASRDMMEQALYLGKFSRKEPTGNEKWLLEVRKFYEEHTAMLLQKHSYKLAGTNYVDLIRDVSNIVHVHFCSEVFNLPLKTEENPDGAFTEKQMYLVMAAVFACVFFDVDPEHSFALRQGAHGAIQAVGKLMEIQVQALAKLPHLSNAVDRIGEWWSGKDRSVLTQYGKHMIERLLHTSGMDVQELVWAQIIPTAGSMCANQGQFFGQVIDWLFSDGREYLPLLHELAAQDTPEAEEKIMRYFLEFSRLHCETGVYRTVAKEMIVEDMDRRVKLNVGDTVALNFRSASRDPEIFPDPEIIKLDRPIDSYIHLGQGPHQCLGQPMTLVAMGAILKTLCKLPNLRPAPVWPGPVDSVKKVVKDFSALAPDVEFKPEWEYHCYLLEDWDQYFPFPASLKICWDGPDA</sequence>
<dbReference type="GO" id="GO:0006631">
    <property type="term" value="P:fatty acid metabolic process"/>
    <property type="evidence" value="ECO:0007669"/>
    <property type="project" value="UniProtKB-ARBA"/>
</dbReference>
<keyword evidence="5 6" id="KW-0408">Iron</keyword>
<organism evidence="7 8">
    <name type="scientific">Aureobasidium pullulans</name>
    <name type="common">Black yeast</name>
    <name type="synonym">Pullularia pullulans</name>
    <dbReference type="NCBI Taxonomy" id="5580"/>
    <lineage>
        <taxon>Eukaryota</taxon>
        <taxon>Fungi</taxon>
        <taxon>Dikarya</taxon>
        <taxon>Ascomycota</taxon>
        <taxon>Pezizomycotina</taxon>
        <taxon>Dothideomycetes</taxon>
        <taxon>Dothideomycetidae</taxon>
        <taxon>Dothideales</taxon>
        <taxon>Saccotheciaceae</taxon>
        <taxon>Aureobasidium</taxon>
    </lineage>
</organism>
<dbReference type="GO" id="GO:0051213">
    <property type="term" value="F:dioxygenase activity"/>
    <property type="evidence" value="ECO:0007669"/>
    <property type="project" value="UniProtKB-KW"/>
</dbReference>
<feature type="binding site" description="axial binding residue" evidence="6">
    <location>
        <position position="436"/>
    </location>
    <ligand>
        <name>heme b</name>
        <dbReference type="ChEBI" id="CHEBI:60344"/>
    </ligand>
    <ligandPart>
        <name>Fe</name>
        <dbReference type="ChEBI" id="CHEBI:18248"/>
    </ligandPart>
</feature>